<dbReference type="Pfam" id="PF03009">
    <property type="entry name" value="GDPD"/>
    <property type="match status" value="1"/>
</dbReference>
<dbReference type="InterPro" id="IPR030395">
    <property type="entry name" value="GP_PDE_dom"/>
</dbReference>
<dbReference type="KEGG" id="chyd:H4K34_05345"/>
<dbReference type="Gene3D" id="3.20.20.190">
    <property type="entry name" value="Phosphatidylinositol (PI) phosphodiesterase"/>
    <property type="match status" value="1"/>
</dbReference>
<name>A0A7H0VHR7_9FLAO</name>
<dbReference type="GO" id="GO:0006629">
    <property type="term" value="P:lipid metabolic process"/>
    <property type="evidence" value="ECO:0007669"/>
    <property type="project" value="InterPro"/>
</dbReference>
<evidence type="ECO:0000259" key="1">
    <source>
        <dbReference type="PROSITE" id="PS51704"/>
    </source>
</evidence>
<evidence type="ECO:0000313" key="2">
    <source>
        <dbReference type="EMBL" id="QNR25265.1"/>
    </source>
</evidence>
<dbReference type="RefSeq" id="WP_210759792.1">
    <property type="nucleotide sequence ID" value="NZ_CP060139.1"/>
</dbReference>
<dbReference type="PROSITE" id="PS51704">
    <property type="entry name" value="GP_PDE"/>
    <property type="match status" value="1"/>
</dbReference>
<proteinExistence type="predicted"/>
<reference evidence="2 3" key="1">
    <citation type="submission" date="2020-08" db="EMBL/GenBank/DDBJ databases">
        <title>Croceimicrobium hydrocarbonivorans gen. nov., sp. nov., a novel marine bacterium isolated from a bacterial consortium that degrades polyethylene terephthalate.</title>
        <authorList>
            <person name="Liu R."/>
        </authorList>
    </citation>
    <scope>NUCLEOTIDE SEQUENCE [LARGE SCALE GENOMIC DNA]</scope>
    <source>
        <strain evidence="2 3">A20-9</strain>
    </source>
</reference>
<dbReference type="PANTHER" id="PTHR46211">
    <property type="entry name" value="GLYCEROPHOSPHORYL DIESTER PHOSPHODIESTERASE"/>
    <property type="match status" value="1"/>
</dbReference>
<keyword evidence="3" id="KW-1185">Reference proteome</keyword>
<evidence type="ECO:0000313" key="3">
    <source>
        <dbReference type="Proteomes" id="UP000516305"/>
    </source>
</evidence>
<sequence>MKCGIGLVKQPVRGNKLFIILLCGLLAACKTGTREPEAFDWQGHRGARGEAPENTIPAMLRALQEGVKTLEMDVVLSKDSVVLLSHEPWFNSDICLDANGQEWSDFADRNLFHYTYAEIAACDCGSKVYDRFPAQEHLKAVKPRLLDVILEAEEAALMVNREEPFYNIEIKSKPEWDGVHYPSLEFYCDRLMETLAKASLEDRLVIQSFDPRALRYMHEKYPQVSLAYLSEDGERSPAEQIKDLGFVPAIYSCEFSLLSEATVKQLQASGMRVVPWTVNEITDAERLKAWAVDGIITDYPARMISALGTH</sequence>
<dbReference type="PANTHER" id="PTHR46211:SF14">
    <property type="entry name" value="GLYCEROPHOSPHODIESTER PHOSPHODIESTERASE"/>
    <property type="match status" value="1"/>
</dbReference>
<organism evidence="2 3">
    <name type="scientific">Croceimicrobium hydrocarbonivorans</name>
    <dbReference type="NCBI Taxonomy" id="2761580"/>
    <lineage>
        <taxon>Bacteria</taxon>
        <taxon>Pseudomonadati</taxon>
        <taxon>Bacteroidota</taxon>
        <taxon>Flavobacteriia</taxon>
        <taxon>Flavobacteriales</taxon>
        <taxon>Owenweeksiaceae</taxon>
        <taxon>Croceimicrobium</taxon>
    </lineage>
</organism>
<dbReference type="InterPro" id="IPR017946">
    <property type="entry name" value="PLC-like_Pdiesterase_TIM-brl"/>
</dbReference>
<protein>
    <submittedName>
        <fullName evidence="2">Glycerophosphodiester phosphodiesterase</fullName>
    </submittedName>
</protein>
<dbReference type="SUPFAM" id="SSF51695">
    <property type="entry name" value="PLC-like phosphodiesterases"/>
    <property type="match status" value="1"/>
</dbReference>
<dbReference type="GO" id="GO:0008081">
    <property type="term" value="F:phosphoric diester hydrolase activity"/>
    <property type="evidence" value="ECO:0007669"/>
    <property type="project" value="InterPro"/>
</dbReference>
<dbReference type="PROSITE" id="PS51257">
    <property type="entry name" value="PROKAR_LIPOPROTEIN"/>
    <property type="match status" value="1"/>
</dbReference>
<dbReference type="Proteomes" id="UP000516305">
    <property type="component" value="Chromosome"/>
</dbReference>
<accession>A0A7H0VHR7</accession>
<dbReference type="AlphaFoldDB" id="A0A7H0VHR7"/>
<dbReference type="EMBL" id="CP060139">
    <property type="protein sequence ID" value="QNR25265.1"/>
    <property type="molecule type" value="Genomic_DNA"/>
</dbReference>
<feature type="domain" description="GP-PDE" evidence="1">
    <location>
        <begin position="39"/>
        <end position="307"/>
    </location>
</feature>
<gene>
    <name evidence="2" type="ORF">H4K34_05345</name>
</gene>